<evidence type="ECO:0000313" key="3">
    <source>
        <dbReference type="EMBL" id="KAJ9600695.1"/>
    </source>
</evidence>
<feature type="non-terminal residue" evidence="3">
    <location>
        <position position="1"/>
    </location>
</feature>
<proteinExistence type="predicted"/>
<comment type="caution">
    <text evidence="3">The sequence shown here is derived from an EMBL/GenBank/DDBJ whole genome shotgun (WGS) entry which is preliminary data.</text>
</comment>
<evidence type="ECO:0000256" key="2">
    <source>
        <dbReference type="ARBA" id="ARBA00022737"/>
    </source>
</evidence>
<protein>
    <submittedName>
        <fullName evidence="3">Uncharacterized protein</fullName>
    </submittedName>
</protein>
<reference evidence="3" key="1">
    <citation type="journal article" date="2023" name="IScience">
        <title>Live-bearing cockroach genome reveals convergent evolutionary mechanisms linked to viviparity in insects and beyond.</title>
        <authorList>
            <person name="Fouks B."/>
            <person name="Harrison M.C."/>
            <person name="Mikhailova A.A."/>
            <person name="Marchal E."/>
            <person name="English S."/>
            <person name="Carruthers M."/>
            <person name="Jennings E.C."/>
            <person name="Chiamaka E.L."/>
            <person name="Frigard R.A."/>
            <person name="Pippel M."/>
            <person name="Attardo G.M."/>
            <person name="Benoit J.B."/>
            <person name="Bornberg-Bauer E."/>
            <person name="Tobe S.S."/>
        </authorList>
    </citation>
    <scope>NUCLEOTIDE SEQUENCE</scope>
    <source>
        <strain evidence="3">Stay&amp;Tobe</strain>
    </source>
</reference>
<name>A0AAD8AK91_DIPPU</name>
<evidence type="ECO:0000313" key="4">
    <source>
        <dbReference type="Proteomes" id="UP001233999"/>
    </source>
</evidence>
<keyword evidence="4" id="KW-1185">Reference proteome</keyword>
<gene>
    <name evidence="3" type="ORF">L9F63_026167</name>
</gene>
<organism evidence="3 4">
    <name type="scientific">Diploptera punctata</name>
    <name type="common">Pacific beetle cockroach</name>
    <dbReference type="NCBI Taxonomy" id="6984"/>
    <lineage>
        <taxon>Eukaryota</taxon>
        <taxon>Metazoa</taxon>
        <taxon>Ecdysozoa</taxon>
        <taxon>Arthropoda</taxon>
        <taxon>Hexapoda</taxon>
        <taxon>Insecta</taxon>
        <taxon>Pterygota</taxon>
        <taxon>Neoptera</taxon>
        <taxon>Polyneoptera</taxon>
        <taxon>Dictyoptera</taxon>
        <taxon>Blattodea</taxon>
        <taxon>Blaberoidea</taxon>
        <taxon>Blaberidae</taxon>
        <taxon>Diplopterinae</taxon>
        <taxon>Diploptera</taxon>
    </lineage>
</organism>
<accession>A0AAD8AK91</accession>
<dbReference type="PANTHER" id="PTHR15574:SF21">
    <property type="entry name" value="DDB1- AND CUL4-ASSOCIATED FACTOR 8"/>
    <property type="match status" value="1"/>
</dbReference>
<dbReference type="InterPro" id="IPR045151">
    <property type="entry name" value="DCAF8"/>
</dbReference>
<reference evidence="3" key="2">
    <citation type="submission" date="2023-05" db="EMBL/GenBank/DDBJ databases">
        <authorList>
            <person name="Fouks B."/>
        </authorList>
    </citation>
    <scope>NUCLEOTIDE SEQUENCE</scope>
    <source>
        <strain evidence="3">Stay&amp;Tobe</strain>
        <tissue evidence="3">Testes</tissue>
    </source>
</reference>
<dbReference type="GO" id="GO:0080008">
    <property type="term" value="C:Cul4-RING E3 ubiquitin ligase complex"/>
    <property type="evidence" value="ECO:0007669"/>
    <property type="project" value="TreeGrafter"/>
</dbReference>
<keyword evidence="2" id="KW-0677">Repeat</keyword>
<dbReference type="Proteomes" id="UP001233999">
    <property type="component" value="Unassembled WGS sequence"/>
</dbReference>
<evidence type="ECO:0000256" key="1">
    <source>
        <dbReference type="ARBA" id="ARBA00022574"/>
    </source>
</evidence>
<dbReference type="EMBL" id="JASPKZ010000113">
    <property type="protein sequence ID" value="KAJ9600695.1"/>
    <property type="molecule type" value="Genomic_DNA"/>
</dbReference>
<sequence length="129" mass="15216">ELLGPHPQIPVLATSGLDDDVKIWVPSCEQEPTMAGLRSAVVSNYKGREDDRQRDPDAFDGQMLWILWRHIRRTERRRNQMEVVDKDPPQLIKIQVLLFIFFLLILVDLKLRLYQLIEYLDNLMIVNVY</sequence>
<keyword evidence="1" id="KW-0853">WD repeat</keyword>
<dbReference type="AlphaFoldDB" id="A0AAD8AK91"/>
<feature type="non-terminal residue" evidence="3">
    <location>
        <position position="129"/>
    </location>
</feature>
<dbReference type="PANTHER" id="PTHR15574">
    <property type="entry name" value="WD REPEAT DOMAIN-CONTAINING FAMILY"/>
    <property type="match status" value="1"/>
</dbReference>
<dbReference type="GO" id="GO:0005737">
    <property type="term" value="C:cytoplasm"/>
    <property type="evidence" value="ECO:0007669"/>
    <property type="project" value="TreeGrafter"/>
</dbReference>